<keyword evidence="4" id="KW-1185">Reference proteome</keyword>
<feature type="repeat" description="ANK" evidence="1">
    <location>
        <begin position="47"/>
        <end position="79"/>
    </location>
</feature>
<dbReference type="PANTHER" id="PTHR46224:SF64">
    <property type="entry name" value="IQ MOTIF AND ANKYRIN REPEAT DOMAIN-CONTAINING PROTEIN 1"/>
    <property type="match status" value="1"/>
</dbReference>
<protein>
    <submittedName>
        <fullName evidence="3">Ankyrin</fullName>
    </submittedName>
</protein>
<dbReference type="PANTHER" id="PTHR46224">
    <property type="entry name" value="ANKYRIN REPEAT FAMILY PROTEIN"/>
    <property type="match status" value="1"/>
</dbReference>
<dbReference type="PROSITE" id="PS50297">
    <property type="entry name" value="ANK_REP_REGION"/>
    <property type="match status" value="1"/>
</dbReference>
<accession>A0AAN6Y6I3</accession>
<comment type="caution">
    <text evidence="3">The sequence shown here is derived from an EMBL/GenBank/DDBJ whole genome shotgun (WGS) entry which is preliminary data.</text>
</comment>
<dbReference type="SUPFAM" id="SSF48403">
    <property type="entry name" value="Ankyrin repeat"/>
    <property type="match status" value="1"/>
</dbReference>
<dbReference type="Proteomes" id="UP001301769">
    <property type="component" value="Unassembled WGS sequence"/>
</dbReference>
<dbReference type="Pfam" id="PF12796">
    <property type="entry name" value="Ank_2"/>
    <property type="match status" value="1"/>
</dbReference>
<dbReference type="EMBL" id="MU858177">
    <property type="protein sequence ID" value="KAK4210327.1"/>
    <property type="molecule type" value="Genomic_DNA"/>
</dbReference>
<keyword evidence="1" id="KW-0040">ANK repeat</keyword>
<dbReference type="InterPro" id="IPR051616">
    <property type="entry name" value="Cul2-RING_E3_ligase_SR"/>
</dbReference>
<proteinExistence type="predicted"/>
<evidence type="ECO:0000313" key="4">
    <source>
        <dbReference type="Proteomes" id="UP001301769"/>
    </source>
</evidence>
<dbReference type="PROSITE" id="PS50088">
    <property type="entry name" value="ANK_REPEAT"/>
    <property type="match status" value="2"/>
</dbReference>
<feature type="repeat" description="ANK" evidence="1">
    <location>
        <begin position="82"/>
        <end position="114"/>
    </location>
</feature>
<reference evidence="3" key="2">
    <citation type="submission" date="2023-05" db="EMBL/GenBank/DDBJ databases">
        <authorList>
            <consortium name="Lawrence Berkeley National Laboratory"/>
            <person name="Steindorff A."/>
            <person name="Hensen N."/>
            <person name="Bonometti L."/>
            <person name="Westerberg I."/>
            <person name="Brannstrom I.O."/>
            <person name="Guillou S."/>
            <person name="Cros-Aarteil S."/>
            <person name="Calhoun S."/>
            <person name="Haridas S."/>
            <person name="Kuo A."/>
            <person name="Mondo S."/>
            <person name="Pangilinan J."/>
            <person name="Riley R."/>
            <person name="Labutti K."/>
            <person name="Andreopoulos B."/>
            <person name="Lipzen A."/>
            <person name="Chen C."/>
            <person name="Yanf M."/>
            <person name="Daum C."/>
            <person name="Ng V."/>
            <person name="Clum A."/>
            <person name="Ohm R."/>
            <person name="Martin F."/>
            <person name="Silar P."/>
            <person name="Natvig D."/>
            <person name="Lalanne C."/>
            <person name="Gautier V."/>
            <person name="Ament-Velasquez S.L."/>
            <person name="Kruys A."/>
            <person name="Hutchinson M.I."/>
            <person name="Powell A.J."/>
            <person name="Barry K."/>
            <person name="Miller A.N."/>
            <person name="Grigoriev I.V."/>
            <person name="Debuchy R."/>
            <person name="Gladieux P."/>
            <person name="Thoren M.H."/>
            <person name="Johannesson H."/>
        </authorList>
    </citation>
    <scope>NUCLEOTIDE SEQUENCE</scope>
    <source>
        <strain evidence="3">PSN293</strain>
    </source>
</reference>
<gene>
    <name evidence="3" type="ORF">QBC37DRAFT_35592</name>
</gene>
<feature type="region of interest" description="Disordered" evidence="2">
    <location>
        <begin position="1"/>
        <end position="23"/>
    </location>
</feature>
<evidence type="ECO:0000256" key="1">
    <source>
        <dbReference type="PROSITE-ProRule" id="PRU00023"/>
    </source>
</evidence>
<dbReference type="Pfam" id="PF00023">
    <property type="entry name" value="Ank"/>
    <property type="match status" value="1"/>
</dbReference>
<evidence type="ECO:0000256" key="2">
    <source>
        <dbReference type="SAM" id="MobiDB-lite"/>
    </source>
</evidence>
<sequence length="304" mass="33566">MGFFSRRSDQYDKDGTERLRNASPQDTELIRSLLAHGADPNAPKKDGQSAPLIMAASAGCVATMDTLIQHGADLNVFSGTKWHESPLLAAIYENQLDAVKYLIQHGANIDGSLRSGSPLNVAFLTKNIAMLECLLDHGADPNKKLMGILSPARACESVLRCMKHDIRNMPKEGCAKCADRLLLIRMLSLLRQHGGRPIVAGSSKGTGLLDAYVDLIAHVEKWEQRGEKWAEELGNMTYNDPLIRSMMEWMIKGGLGEIRVPVPDDSIVDMPDLSGKGFERIETTHGDRSRKYSAATDSYKYQLR</sequence>
<reference evidence="3" key="1">
    <citation type="journal article" date="2023" name="Mol. Phylogenet. Evol.">
        <title>Genome-scale phylogeny and comparative genomics of the fungal order Sordariales.</title>
        <authorList>
            <person name="Hensen N."/>
            <person name="Bonometti L."/>
            <person name="Westerberg I."/>
            <person name="Brannstrom I.O."/>
            <person name="Guillou S."/>
            <person name="Cros-Aarteil S."/>
            <person name="Calhoun S."/>
            <person name="Haridas S."/>
            <person name="Kuo A."/>
            <person name="Mondo S."/>
            <person name="Pangilinan J."/>
            <person name="Riley R."/>
            <person name="LaButti K."/>
            <person name="Andreopoulos B."/>
            <person name="Lipzen A."/>
            <person name="Chen C."/>
            <person name="Yan M."/>
            <person name="Daum C."/>
            <person name="Ng V."/>
            <person name="Clum A."/>
            <person name="Steindorff A."/>
            <person name="Ohm R.A."/>
            <person name="Martin F."/>
            <person name="Silar P."/>
            <person name="Natvig D.O."/>
            <person name="Lalanne C."/>
            <person name="Gautier V."/>
            <person name="Ament-Velasquez S.L."/>
            <person name="Kruys A."/>
            <person name="Hutchinson M.I."/>
            <person name="Powell A.J."/>
            <person name="Barry K."/>
            <person name="Miller A.N."/>
            <person name="Grigoriev I.V."/>
            <person name="Debuchy R."/>
            <person name="Gladieux P."/>
            <person name="Hiltunen Thoren M."/>
            <person name="Johannesson H."/>
        </authorList>
    </citation>
    <scope>NUCLEOTIDE SEQUENCE</scope>
    <source>
        <strain evidence="3">PSN293</strain>
    </source>
</reference>
<dbReference type="InterPro" id="IPR036770">
    <property type="entry name" value="Ankyrin_rpt-contain_sf"/>
</dbReference>
<feature type="compositionally biased region" description="Basic and acidic residues" evidence="2">
    <location>
        <begin position="1"/>
        <end position="20"/>
    </location>
</feature>
<dbReference type="SMART" id="SM00248">
    <property type="entry name" value="ANK"/>
    <property type="match status" value="3"/>
</dbReference>
<name>A0AAN6Y6I3_9PEZI</name>
<dbReference type="Gene3D" id="1.25.40.20">
    <property type="entry name" value="Ankyrin repeat-containing domain"/>
    <property type="match status" value="1"/>
</dbReference>
<dbReference type="AlphaFoldDB" id="A0AAN6Y6I3"/>
<evidence type="ECO:0000313" key="3">
    <source>
        <dbReference type="EMBL" id="KAK4210327.1"/>
    </source>
</evidence>
<dbReference type="InterPro" id="IPR002110">
    <property type="entry name" value="Ankyrin_rpt"/>
</dbReference>
<organism evidence="3 4">
    <name type="scientific">Rhypophila decipiens</name>
    <dbReference type="NCBI Taxonomy" id="261697"/>
    <lineage>
        <taxon>Eukaryota</taxon>
        <taxon>Fungi</taxon>
        <taxon>Dikarya</taxon>
        <taxon>Ascomycota</taxon>
        <taxon>Pezizomycotina</taxon>
        <taxon>Sordariomycetes</taxon>
        <taxon>Sordariomycetidae</taxon>
        <taxon>Sordariales</taxon>
        <taxon>Naviculisporaceae</taxon>
        <taxon>Rhypophila</taxon>
    </lineage>
</organism>